<dbReference type="PANTHER" id="PTHR31151:SF0">
    <property type="entry name" value="PROLINE-TRNA LIGASE (DUF1680)"/>
    <property type="match status" value="1"/>
</dbReference>
<reference evidence="4 5" key="1">
    <citation type="journal article" date="2024" name="Science">
        <title>Giant polyketide synthase enzymes in the biosynthesis of giant marine polyether toxins.</title>
        <authorList>
            <person name="Fallon T.R."/>
            <person name="Shende V.V."/>
            <person name="Wierzbicki I.H."/>
            <person name="Pendleton A.L."/>
            <person name="Watervoot N.F."/>
            <person name="Auber R.P."/>
            <person name="Gonzalez D.J."/>
            <person name="Wisecaver J.H."/>
            <person name="Moore B.S."/>
        </authorList>
    </citation>
    <scope>NUCLEOTIDE SEQUENCE [LARGE SCALE GENOMIC DNA]</scope>
    <source>
        <strain evidence="4 5">12B1</strain>
    </source>
</reference>
<evidence type="ECO:0000256" key="1">
    <source>
        <dbReference type="SAM" id="MobiDB-lite"/>
    </source>
</evidence>
<dbReference type="AlphaFoldDB" id="A0AB34JNL1"/>
<feature type="signal peptide" evidence="2">
    <location>
        <begin position="1"/>
        <end position="31"/>
    </location>
</feature>
<protein>
    <recommendedName>
        <fullName evidence="3">Non-reducing end beta-L-arabinofuranosidase-like GH127 catalytic domain-containing protein</fullName>
    </recommendedName>
</protein>
<evidence type="ECO:0000259" key="3">
    <source>
        <dbReference type="Pfam" id="PF07944"/>
    </source>
</evidence>
<feature type="chain" id="PRO_5044289450" description="Non-reducing end beta-L-arabinofuranosidase-like GH127 catalytic domain-containing protein" evidence="2">
    <location>
        <begin position="32"/>
        <end position="877"/>
    </location>
</feature>
<organism evidence="4 5">
    <name type="scientific">Prymnesium parvum</name>
    <name type="common">Toxic golden alga</name>
    <dbReference type="NCBI Taxonomy" id="97485"/>
    <lineage>
        <taxon>Eukaryota</taxon>
        <taxon>Haptista</taxon>
        <taxon>Haptophyta</taxon>
        <taxon>Prymnesiophyceae</taxon>
        <taxon>Prymnesiales</taxon>
        <taxon>Prymnesiaceae</taxon>
        <taxon>Prymnesium</taxon>
    </lineage>
</organism>
<evidence type="ECO:0000256" key="2">
    <source>
        <dbReference type="SAM" id="SignalP"/>
    </source>
</evidence>
<dbReference type="Proteomes" id="UP001515480">
    <property type="component" value="Unassembled WGS sequence"/>
</dbReference>
<sequence>MAPRPHLCTLRRLPFWLGLALLAAMLMLVQQRRQMLSSSMEAEAPGGQPLAMSSTALQLPASDDEAEEDLTEAAADVAGRRTLQCAVYAGPLRWRRHPGGRGAQHQPLHAAEAPRERRTLRPAPRYLQPFPVASVRLLPGTPFSTAAETNTAFLRLLSLDRLLFSFRATAGLPQPHGAKPYGGWESPGAGIRGHFVGHYLSALATGAANGDESLLSLAHSALRVLEECQRAHTRAGRSGYLSAFPESEFDKVESLCASGCTAWVPHYAVHKVLQGLLSLHHELGNHAALHLACGMGHYIWARAARVHSSNSATFWREFLDYEVGALAQTFVDLAVATRNDSWLEAASLFDRRCFTAPLELAGAMHALADPVPHAGAWWQSDKEQATADAAMRGMHANAQLAYVLSAASAYDATGDSRSRRGVEAFWRQLQSAYTYVAGGSSFQEEWREPRRVAESLRHRGGANWAAHDHQESCVTHNSIALSLRKLAWHRLPTDTERLPHVSSRPARGEASRRGVASALAHADWIERAMHNGVLGTQRGVQPGAMVYMLPQGGGVSKAGGNHGFSRPLDHFWCCVGSGIEAFTRLQHGVFWRHTRLPSGQPPHLVVLQPLISTELLWAEAGCRVTLVADAIGSRLPSLPQRVDIRAAATSPRGNCSLTLSVRVPSWAVRPTARLVHTAQALEASLVAEAGALLSTSLSTTSHLQLELWAQLRLVAASPPATPPSSADDSVLHGLMFGPLLLAALTDGDRRLFQTTEARSITQPPRPIAAPAAWTTEVGEEAREQLATFEWLQQFDRQTKRPTPFSAEPTGRVLSHRGEGSPLSFQQTPPTIPLQPGSRGGSDGANSATWRVTLRPVHNSLGPSTPASLISQPVSPAG</sequence>
<evidence type="ECO:0000313" key="5">
    <source>
        <dbReference type="Proteomes" id="UP001515480"/>
    </source>
</evidence>
<feature type="domain" description="Non-reducing end beta-L-arabinofuranosidase-like GH127 catalytic" evidence="3">
    <location>
        <begin position="134"/>
        <end position="586"/>
    </location>
</feature>
<evidence type="ECO:0000313" key="4">
    <source>
        <dbReference type="EMBL" id="KAL1522852.1"/>
    </source>
</evidence>
<dbReference type="Pfam" id="PF07944">
    <property type="entry name" value="Beta-AFase-like_GH127_cat"/>
    <property type="match status" value="1"/>
</dbReference>
<comment type="caution">
    <text evidence="4">The sequence shown here is derived from an EMBL/GenBank/DDBJ whole genome shotgun (WGS) entry which is preliminary data.</text>
</comment>
<gene>
    <name evidence="4" type="ORF">AB1Y20_017819</name>
</gene>
<dbReference type="PANTHER" id="PTHR31151">
    <property type="entry name" value="PROLINE-TRNA LIGASE (DUF1680)"/>
    <property type="match status" value="1"/>
</dbReference>
<dbReference type="EMBL" id="JBGBPQ010000006">
    <property type="protein sequence ID" value="KAL1522852.1"/>
    <property type="molecule type" value="Genomic_DNA"/>
</dbReference>
<keyword evidence="5" id="KW-1185">Reference proteome</keyword>
<accession>A0AB34JNL1</accession>
<dbReference type="InterPro" id="IPR012878">
    <property type="entry name" value="Beta-AFase-like_GH127_cat"/>
</dbReference>
<proteinExistence type="predicted"/>
<feature type="compositionally biased region" description="Polar residues" evidence="1">
    <location>
        <begin position="860"/>
        <end position="877"/>
    </location>
</feature>
<feature type="region of interest" description="Disordered" evidence="1">
    <location>
        <begin position="796"/>
        <end position="877"/>
    </location>
</feature>
<keyword evidence="2" id="KW-0732">Signal</keyword>
<name>A0AB34JNL1_PRYPA</name>